<evidence type="ECO:0000313" key="3">
    <source>
        <dbReference type="Proteomes" id="UP000054485"/>
    </source>
</evidence>
<sequence>MLTTTYCNSTSVEDKNAVTRKDTSERATRLDDDSVSSGGHKAGDRISFPFTSHS</sequence>
<protein>
    <submittedName>
        <fullName evidence="2">Uncharacterized protein</fullName>
    </submittedName>
</protein>
<feature type="compositionally biased region" description="Polar residues" evidence="1">
    <location>
        <begin position="1"/>
        <end position="11"/>
    </location>
</feature>
<dbReference type="EMBL" id="KN835163">
    <property type="protein sequence ID" value="KIK46117.1"/>
    <property type="molecule type" value="Genomic_DNA"/>
</dbReference>
<keyword evidence="3" id="KW-1185">Reference proteome</keyword>
<reference evidence="2 3" key="1">
    <citation type="submission" date="2014-04" db="EMBL/GenBank/DDBJ databases">
        <authorList>
            <consortium name="DOE Joint Genome Institute"/>
            <person name="Kuo A."/>
            <person name="Ruytinx J."/>
            <person name="Rineau F."/>
            <person name="Colpaert J."/>
            <person name="Kohler A."/>
            <person name="Nagy L.G."/>
            <person name="Floudas D."/>
            <person name="Copeland A."/>
            <person name="Barry K.W."/>
            <person name="Cichocki N."/>
            <person name="Veneault-Fourrey C."/>
            <person name="LaButti K."/>
            <person name="Lindquist E.A."/>
            <person name="Lipzen A."/>
            <person name="Lundell T."/>
            <person name="Morin E."/>
            <person name="Murat C."/>
            <person name="Sun H."/>
            <person name="Tunlid A."/>
            <person name="Henrissat B."/>
            <person name="Grigoriev I.V."/>
            <person name="Hibbett D.S."/>
            <person name="Martin F."/>
            <person name="Nordberg H.P."/>
            <person name="Cantor M.N."/>
            <person name="Hua S.X."/>
        </authorList>
    </citation>
    <scope>NUCLEOTIDE SEQUENCE [LARGE SCALE GENOMIC DNA]</scope>
    <source>
        <strain evidence="2 3">UH-Slu-Lm8-n1</strain>
    </source>
</reference>
<dbReference type="InParanoid" id="A0A0D0BJL6"/>
<evidence type="ECO:0000256" key="1">
    <source>
        <dbReference type="SAM" id="MobiDB-lite"/>
    </source>
</evidence>
<reference evidence="3" key="2">
    <citation type="submission" date="2015-01" db="EMBL/GenBank/DDBJ databases">
        <title>Evolutionary Origins and Diversification of the Mycorrhizal Mutualists.</title>
        <authorList>
            <consortium name="DOE Joint Genome Institute"/>
            <consortium name="Mycorrhizal Genomics Consortium"/>
            <person name="Kohler A."/>
            <person name="Kuo A."/>
            <person name="Nagy L.G."/>
            <person name="Floudas D."/>
            <person name="Copeland A."/>
            <person name="Barry K.W."/>
            <person name="Cichocki N."/>
            <person name="Veneault-Fourrey C."/>
            <person name="LaButti K."/>
            <person name="Lindquist E.A."/>
            <person name="Lipzen A."/>
            <person name="Lundell T."/>
            <person name="Morin E."/>
            <person name="Murat C."/>
            <person name="Riley R."/>
            <person name="Ohm R."/>
            <person name="Sun H."/>
            <person name="Tunlid A."/>
            <person name="Henrissat B."/>
            <person name="Grigoriev I.V."/>
            <person name="Hibbett D.S."/>
            <person name="Martin F."/>
        </authorList>
    </citation>
    <scope>NUCLEOTIDE SEQUENCE [LARGE SCALE GENOMIC DNA]</scope>
    <source>
        <strain evidence="3">UH-Slu-Lm8-n1</strain>
    </source>
</reference>
<gene>
    <name evidence="2" type="ORF">CY34DRAFT_800827</name>
</gene>
<dbReference type="Proteomes" id="UP000054485">
    <property type="component" value="Unassembled WGS sequence"/>
</dbReference>
<dbReference type="HOGENOM" id="CLU_3051978_0_0_1"/>
<dbReference type="AlphaFoldDB" id="A0A0D0BJL6"/>
<evidence type="ECO:0000313" key="2">
    <source>
        <dbReference type="EMBL" id="KIK46117.1"/>
    </source>
</evidence>
<feature type="compositionally biased region" description="Basic and acidic residues" evidence="1">
    <location>
        <begin position="12"/>
        <end position="32"/>
    </location>
</feature>
<feature type="region of interest" description="Disordered" evidence="1">
    <location>
        <begin position="1"/>
        <end position="54"/>
    </location>
</feature>
<proteinExistence type="predicted"/>
<name>A0A0D0BJL6_9AGAM</name>
<organism evidence="2 3">
    <name type="scientific">Suillus luteus UH-Slu-Lm8-n1</name>
    <dbReference type="NCBI Taxonomy" id="930992"/>
    <lineage>
        <taxon>Eukaryota</taxon>
        <taxon>Fungi</taxon>
        <taxon>Dikarya</taxon>
        <taxon>Basidiomycota</taxon>
        <taxon>Agaricomycotina</taxon>
        <taxon>Agaricomycetes</taxon>
        <taxon>Agaricomycetidae</taxon>
        <taxon>Boletales</taxon>
        <taxon>Suillineae</taxon>
        <taxon>Suillaceae</taxon>
        <taxon>Suillus</taxon>
    </lineage>
</organism>
<accession>A0A0D0BJL6</accession>